<keyword evidence="11" id="KW-1185">Reference proteome</keyword>
<comment type="similarity">
    <text evidence="2 7">Belongs to the methyltransferase superfamily. L-isoaspartyl/D-aspartyl protein methyltransferase family.</text>
</comment>
<dbReference type="HAMAP" id="MF_00090">
    <property type="entry name" value="PIMT"/>
    <property type="match status" value="1"/>
</dbReference>
<accession>A0A5B9WDJ6</accession>
<feature type="compositionally biased region" description="Basic and acidic residues" evidence="8">
    <location>
        <begin position="241"/>
        <end position="250"/>
    </location>
</feature>
<organism evidence="10 11">
    <name type="scientific">Aquisphaera giovannonii</name>
    <dbReference type="NCBI Taxonomy" id="406548"/>
    <lineage>
        <taxon>Bacteria</taxon>
        <taxon>Pseudomonadati</taxon>
        <taxon>Planctomycetota</taxon>
        <taxon>Planctomycetia</taxon>
        <taxon>Isosphaerales</taxon>
        <taxon>Isosphaeraceae</taxon>
        <taxon>Aquisphaera</taxon>
    </lineage>
</organism>
<dbReference type="Pfam" id="PF01135">
    <property type="entry name" value="PCMT"/>
    <property type="match status" value="1"/>
</dbReference>
<evidence type="ECO:0000256" key="1">
    <source>
        <dbReference type="ARBA" id="ARBA00004496"/>
    </source>
</evidence>
<dbReference type="GO" id="GO:0030091">
    <property type="term" value="P:protein repair"/>
    <property type="evidence" value="ECO:0007669"/>
    <property type="project" value="UniProtKB-UniRule"/>
</dbReference>
<dbReference type="KEGG" id="agv:OJF2_67430"/>
<dbReference type="AlphaFoldDB" id="A0A5B9WDJ6"/>
<dbReference type="GO" id="GO:0032259">
    <property type="term" value="P:methylation"/>
    <property type="evidence" value="ECO:0007669"/>
    <property type="project" value="UniProtKB-KW"/>
</dbReference>
<keyword evidence="6 7" id="KW-0949">S-adenosyl-L-methionine</keyword>
<sequence precursor="true">MSRGTGIGLGMMLVLATIAPAWAQDRKDDSPADPTAAARNRMVERHLKERDITNPRVLEAFRTVPRHKFLPENTRRQAYDDESIPIGEGQTITPPYDVAFMTQLLDPKPTDTVYEVGTGSGYQSAILSRLVKEVYSVEIHEPLYKRASAVHRELGYTNIHTKAGDGYEGWPDAAPFDAIIVTCAPQKIPRPLIDQLKEGGKMAIPLGDRFHQSVHLITKKDGKLIDVVKKPTLFVPMTGKALKEKADPKPSAEQPPDDAPKSRRNRGR</sequence>
<dbReference type="NCBIfam" id="NF001453">
    <property type="entry name" value="PRK00312.1"/>
    <property type="match status" value="1"/>
</dbReference>
<evidence type="ECO:0000256" key="2">
    <source>
        <dbReference type="ARBA" id="ARBA00005369"/>
    </source>
</evidence>
<keyword evidence="4 7" id="KW-0489">Methyltransferase</keyword>
<comment type="function">
    <text evidence="7">Catalyzes the methyl esterification of L-isoaspartyl residues in peptides and proteins that result from spontaneous decomposition of normal L-aspartyl and L-asparaginyl residues. It plays a role in the repair and/or degradation of damaged proteins.</text>
</comment>
<keyword evidence="3 7" id="KW-0963">Cytoplasm</keyword>
<reference evidence="10 11" key="1">
    <citation type="submission" date="2019-08" db="EMBL/GenBank/DDBJ databases">
        <title>Deep-cultivation of Planctomycetes and their phenomic and genomic characterization uncovers novel biology.</title>
        <authorList>
            <person name="Wiegand S."/>
            <person name="Jogler M."/>
            <person name="Boedeker C."/>
            <person name="Pinto D."/>
            <person name="Vollmers J."/>
            <person name="Rivas-Marin E."/>
            <person name="Kohn T."/>
            <person name="Peeters S.H."/>
            <person name="Heuer A."/>
            <person name="Rast P."/>
            <person name="Oberbeckmann S."/>
            <person name="Bunk B."/>
            <person name="Jeske O."/>
            <person name="Meyerdierks A."/>
            <person name="Storesund J.E."/>
            <person name="Kallscheuer N."/>
            <person name="Luecker S."/>
            <person name="Lage O.M."/>
            <person name="Pohl T."/>
            <person name="Merkel B.J."/>
            <person name="Hornburger P."/>
            <person name="Mueller R.-W."/>
            <person name="Bruemmer F."/>
            <person name="Labrenz M."/>
            <person name="Spormann A.M."/>
            <person name="Op den Camp H."/>
            <person name="Overmann J."/>
            <person name="Amann R."/>
            <person name="Jetten M.S.M."/>
            <person name="Mascher T."/>
            <person name="Medema M.H."/>
            <person name="Devos D.P."/>
            <person name="Kaster A.-K."/>
            <person name="Ovreas L."/>
            <person name="Rohde M."/>
            <person name="Galperin M.Y."/>
            <person name="Jogler C."/>
        </authorList>
    </citation>
    <scope>NUCLEOTIDE SEQUENCE [LARGE SCALE GENOMIC DNA]</scope>
    <source>
        <strain evidence="10 11">OJF2</strain>
    </source>
</reference>
<dbReference type="PANTHER" id="PTHR11579:SF0">
    <property type="entry name" value="PROTEIN-L-ISOASPARTATE(D-ASPARTATE) O-METHYLTRANSFERASE"/>
    <property type="match status" value="1"/>
</dbReference>
<dbReference type="RefSeq" id="WP_148597619.1">
    <property type="nucleotide sequence ID" value="NZ_CP042997.1"/>
</dbReference>
<dbReference type="PANTHER" id="PTHR11579">
    <property type="entry name" value="PROTEIN-L-ISOASPARTATE O-METHYLTRANSFERASE"/>
    <property type="match status" value="1"/>
</dbReference>
<dbReference type="CDD" id="cd02440">
    <property type="entry name" value="AdoMet_MTases"/>
    <property type="match status" value="1"/>
</dbReference>
<dbReference type="Gene3D" id="3.40.50.150">
    <property type="entry name" value="Vaccinia Virus protein VP39"/>
    <property type="match status" value="1"/>
</dbReference>
<gene>
    <name evidence="7 10" type="primary">pcm</name>
    <name evidence="10" type="ORF">OJF2_67430</name>
</gene>
<comment type="catalytic activity">
    <reaction evidence="7">
        <text>[protein]-L-isoaspartate + S-adenosyl-L-methionine = [protein]-L-isoaspartate alpha-methyl ester + S-adenosyl-L-homocysteine</text>
        <dbReference type="Rhea" id="RHEA:12705"/>
        <dbReference type="Rhea" id="RHEA-COMP:12143"/>
        <dbReference type="Rhea" id="RHEA-COMP:12144"/>
        <dbReference type="ChEBI" id="CHEBI:57856"/>
        <dbReference type="ChEBI" id="CHEBI:59789"/>
        <dbReference type="ChEBI" id="CHEBI:90596"/>
        <dbReference type="ChEBI" id="CHEBI:90598"/>
        <dbReference type="EC" id="2.1.1.77"/>
    </reaction>
</comment>
<feature type="signal peptide" evidence="9">
    <location>
        <begin position="1"/>
        <end position="23"/>
    </location>
</feature>
<evidence type="ECO:0000313" key="11">
    <source>
        <dbReference type="Proteomes" id="UP000324233"/>
    </source>
</evidence>
<dbReference type="GO" id="GO:0004719">
    <property type="term" value="F:protein-L-isoaspartate (D-aspartate) O-methyltransferase activity"/>
    <property type="evidence" value="ECO:0007669"/>
    <property type="project" value="UniProtKB-UniRule"/>
</dbReference>
<evidence type="ECO:0000256" key="3">
    <source>
        <dbReference type="ARBA" id="ARBA00022490"/>
    </source>
</evidence>
<dbReference type="NCBIfam" id="TIGR00080">
    <property type="entry name" value="pimt"/>
    <property type="match status" value="1"/>
</dbReference>
<dbReference type="InterPro" id="IPR000682">
    <property type="entry name" value="PCMT"/>
</dbReference>
<keyword evidence="5 7" id="KW-0808">Transferase</keyword>
<dbReference type="EMBL" id="CP042997">
    <property type="protein sequence ID" value="QEH38145.1"/>
    <property type="molecule type" value="Genomic_DNA"/>
</dbReference>
<dbReference type="OrthoDB" id="9772751at2"/>
<evidence type="ECO:0000256" key="7">
    <source>
        <dbReference type="HAMAP-Rule" id="MF_00090"/>
    </source>
</evidence>
<dbReference type="Proteomes" id="UP000324233">
    <property type="component" value="Chromosome"/>
</dbReference>
<dbReference type="SUPFAM" id="SSF53335">
    <property type="entry name" value="S-adenosyl-L-methionine-dependent methyltransferases"/>
    <property type="match status" value="1"/>
</dbReference>
<dbReference type="GO" id="GO:0005737">
    <property type="term" value="C:cytoplasm"/>
    <property type="evidence" value="ECO:0007669"/>
    <property type="project" value="UniProtKB-SubCell"/>
</dbReference>
<evidence type="ECO:0000313" key="10">
    <source>
        <dbReference type="EMBL" id="QEH38145.1"/>
    </source>
</evidence>
<protein>
    <recommendedName>
        <fullName evidence="7">Protein-L-isoaspartate O-methyltransferase</fullName>
        <ecNumber evidence="7">2.1.1.77</ecNumber>
    </recommendedName>
    <alternativeName>
        <fullName evidence="7">L-isoaspartyl protein carboxyl methyltransferase</fullName>
    </alternativeName>
    <alternativeName>
        <fullName evidence="7">Protein L-isoaspartyl methyltransferase</fullName>
    </alternativeName>
    <alternativeName>
        <fullName evidence="7">Protein-beta-aspartate methyltransferase</fullName>
        <shortName evidence="7">PIMT</shortName>
    </alternativeName>
</protein>
<evidence type="ECO:0000256" key="8">
    <source>
        <dbReference type="SAM" id="MobiDB-lite"/>
    </source>
</evidence>
<name>A0A5B9WDJ6_9BACT</name>
<evidence type="ECO:0000256" key="4">
    <source>
        <dbReference type="ARBA" id="ARBA00022603"/>
    </source>
</evidence>
<comment type="caution">
    <text evidence="7">Lacks conserved residue(s) required for the propagation of feature annotation.</text>
</comment>
<feature type="chain" id="PRO_5022955648" description="Protein-L-isoaspartate O-methyltransferase" evidence="9">
    <location>
        <begin position="24"/>
        <end position="268"/>
    </location>
</feature>
<evidence type="ECO:0000256" key="6">
    <source>
        <dbReference type="ARBA" id="ARBA00022691"/>
    </source>
</evidence>
<evidence type="ECO:0000256" key="5">
    <source>
        <dbReference type="ARBA" id="ARBA00022679"/>
    </source>
</evidence>
<comment type="subcellular location">
    <subcellularLocation>
        <location evidence="1 7">Cytoplasm</location>
    </subcellularLocation>
</comment>
<evidence type="ECO:0000256" key="9">
    <source>
        <dbReference type="SAM" id="SignalP"/>
    </source>
</evidence>
<dbReference type="PROSITE" id="PS01279">
    <property type="entry name" value="PCMT"/>
    <property type="match status" value="1"/>
</dbReference>
<dbReference type="EC" id="2.1.1.77" evidence="7"/>
<feature type="region of interest" description="Disordered" evidence="8">
    <location>
        <begin position="238"/>
        <end position="268"/>
    </location>
</feature>
<dbReference type="InterPro" id="IPR029063">
    <property type="entry name" value="SAM-dependent_MTases_sf"/>
</dbReference>
<proteinExistence type="inferred from homology"/>
<keyword evidence="9" id="KW-0732">Signal</keyword>
<dbReference type="FunFam" id="3.40.50.150:FF:000010">
    <property type="entry name" value="Protein-L-isoaspartate O-methyltransferase"/>
    <property type="match status" value="1"/>
</dbReference>